<feature type="signal peptide" evidence="2">
    <location>
        <begin position="1"/>
        <end position="21"/>
    </location>
</feature>
<dbReference type="Pfam" id="PF01547">
    <property type="entry name" value="SBP_bac_1"/>
    <property type="match status" value="1"/>
</dbReference>
<evidence type="ECO:0000256" key="1">
    <source>
        <dbReference type="SAM" id="MobiDB-lite"/>
    </source>
</evidence>
<keyword evidence="4" id="KW-1185">Reference proteome</keyword>
<dbReference type="PROSITE" id="PS51257">
    <property type="entry name" value="PROKAR_LIPOPROTEIN"/>
    <property type="match status" value="1"/>
</dbReference>
<evidence type="ECO:0000313" key="3">
    <source>
        <dbReference type="EMBL" id="SFP68378.1"/>
    </source>
</evidence>
<feature type="compositionally biased region" description="Low complexity" evidence="1">
    <location>
        <begin position="23"/>
        <end position="41"/>
    </location>
</feature>
<dbReference type="InterPro" id="IPR006059">
    <property type="entry name" value="SBP"/>
</dbReference>
<dbReference type="STRING" id="937334.SAMN05444406_10280"/>
<reference evidence="3 4" key="1">
    <citation type="submission" date="2016-10" db="EMBL/GenBank/DDBJ databases">
        <authorList>
            <person name="de Groot N.N."/>
        </authorList>
    </citation>
    <scope>NUCLEOTIDE SEQUENCE [LARGE SCALE GENOMIC DNA]</scope>
    <source>
        <strain evidence="3 4">DSM 20678</strain>
    </source>
</reference>
<organism evidence="3 4">
    <name type="scientific">Caldicoprobacter faecalis</name>
    <dbReference type="NCBI Taxonomy" id="937334"/>
    <lineage>
        <taxon>Bacteria</taxon>
        <taxon>Bacillati</taxon>
        <taxon>Bacillota</taxon>
        <taxon>Clostridia</taxon>
        <taxon>Caldicoprobacterales</taxon>
        <taxon>Caldicoprobacteraceae</taxon>
        <taxon>Caldicoprobacter</taxon>
    </lineage>
</organism>
<dbReference type="OrthoDB" id="9795467at2"/>
<feature type="chain" id="PRO_5039048376" evidence="2">
    <location>
        <begin position="22"/>
        <end position="475"/>
    </location>
</feature>
<dbReference type="Proteomes" id="UP000198577">
    <property type="component" value="Unassembled WGS sequence"/>
</dbReference>
<protein>
    <submittedName>
        <fullName evidence="3">Carbohydrate ABC transporter substrate-binding protein, CUT1 family</fullName>
    </submittedName>
</protein>
<dbReference type="Gene3D" id="3.40.190.10">
    <property type="entry name" value="Periplasmic binding protein-like II"/>
    <property type="match status" value="2"/>
</dbReference>
<name>A0A1I5SC67_9FIRM</name>
<dbReference type="RefSeq" id="WP_092281859.1">
    <property type="nucleotide sequence ID" value="NZ_FOXR01000002.1"/>
</dbReference>
<dbReference type="SUPFAM" id="SSF53850">
    <property type="entry name" value="Periplasmic binding protein-like II"/>
    <property type="match status" value="1"/>
</dbReference>
<evidence type="ECO:0000256" key="2">
    <source>
        <dbReference type="SAM" id="SignalP"/>
    </source>
</evidence>
<accession>A0A1I5SC67</accession>
<dbReference type="InterPro" id="IPR050490">
    <property type="entry name" value="Bact_solute-bd_prot1"/>
</dbReference>
<dbReference type="EMBL" id="FOXR01000002">
    <property type="protein sequence ID" value="SFP68378.1"/>
    <property type="molecule type" value="Genomic_DNA"/>
</dbReference>
<evidence type="ECO:0000313" key="4">
    <source>
        <dbReference type="Proteomes" id="UP000198577"/>
    </source>
</evidence>
<gene>
    <name evidence="3" type="ORF">SAMN05444406_10280</name>
</gene>
<dbReference type="CDD" id="cd14748">
    <property type="entry name" value="PBP2_UgpB"/>
    <property type="match status" value="1"/>
</dbReference>
<sequence>MKKALVLLLVLMLSISFISCSSSNTSSSSDASSSPGQKASSGNGKKVQVIVWGLNPLAPGSGNKEMIDEFNKSHDSIEIVPQTTPGTGGYATQDVSKLLAAIAAGNPPDITWLDRFTAAQFAARGALTPLDEYIEASGLDISQYAEYTVKEITFDGKIWALPWDTDTRILFWNKDLFKEAGLDPETPPNTWDELKEYTKKLTKTNEKGEFTQIGFIPTYGNTSMYLYGFQNGAKFLSEDGKKALLNAPEVVEALEFVVELMDMLGGAEKINAYTSTFQGEANNPFLTGQVAMLITVNNAIRDYTRYKPDLNFGAALPPTPTGENKITWSGGWSWAIPKKAKHPKEAFEVIKWLTTEGIKVQQAAAAKYNQEELGNKYFAPFPAAYEPTNKELLETYVDPMDNETIKKAIYVGMDAMKVALHRPVSPVGEVMWVELGKALDKAIYHELTPQEALDAANKVVQEELDKFWANYKPSN</sequence>
<dbReference type="AlphaFoldDB" id="A0A1I5SC67"/>
<proteinExistence type="predicted"/>
<feature type="region of interest" description="Disordered" evidence="1">
    <location>
        <begin position="23"/>
        <end position="44"/>
    </location>
</feature>
<dbReference type="PANTHER" id="PTHR43649">
    <property type="entry name" value="ARABINOSE-BINDING PROTEIN-RELATED"/>
    <property type="match status" value="1"/>
</dbReference>
<keyword evidence="2" id="KW-0732">Signal</keyword>
<dbReference type="PANTHER" id="PTHR43649:SF12">
    <property type="entry name" value="DIACETYLCHITOBIOSE BINDING PROTEIN DASA"/>
    <property type="match status" value="1"/>
</dbReference>